<proteinExistence type="predicted"/>
<feature type="chain" id="PRO_5047207804" description="Glycoside hydrolase/deacetylase" evidence="9">
    <location>
        <begin position="22"/>
        <end position="367"/>
    </location>
</feature>
<feature type="region of interest" description="Disordered" evidence="8">
    <location>
        <begin position="67"/>
        <end position="149"/>
    </location>
</feature>
<feature type="compositionally biased region" description="Basic residues" evidence="8">
    <location>
        <begin position="105"/>
        <end position="121"/>
    </location>
</feature>
<evidence type="ECO:0008006" key="14">
    <source>
        <dbReference type="Google" id="ProtNLM"/>
    </source>
</evidence>
<feature type="compositionally biased region" description="Basic and acidic residues" evidence="8">
    <location>
        <begin position="131"/>
        <end position="144"/>
    </location>
</feature>
<dbReference type="PANTHER" id="PTHR46471:SF2">
    <property type="entry name" value="CHITIN DEACETYLASE-RELATED"/>
    <property type="match status" value="1"/>
</dbReference>
<sequence length="367" mass="39928">MFNLFLGLLLLAMIGRGFVEAQQCGKQAGGTLCSSEYCCSEFGWCGIGPDYCGSGCQSQCSNVGNSTTSVSDMKTSSSTGTSTSMSVSTSASTSLPTSTSLPEKHRGHDKKKKGKDHKKHKHESENVNQAKETDKTEKQTKKTDGVAPVNNTSTLTGKLLTSCVTPGSVAITYDDGPGMFTEGLLNILANKSVKATFFVIGKQLESDKLRETLKRAYNEGHQIAIHTYDHLALSKLNDTQVWNQTRTASEAIAKVIGKSPKYFRCPYGECSEANLKFLGEKGYRVVQWNLDTNDWKLAGAGNPTKNLQAFKKALKKSNPEKDSFISLMHDVHQGSVNETASVLDYVTSKGYKTVTVAECLNDSEVYF</sequence>
<feature type="domain" description="NodB homology" evidence="11">
    <location>
        <begin position="167"/>
        <end position="354"/>
    </location>
</feature>
<evidence type="ECO:0000256" key="5">
    <source>
        <dbReference type="ARBA" id="ARBA00022801"/>
    </source>
</evidence>
<keyword evidence="3" id="KW-0479">Metal-binding</keyword>
<protein>
    <recommendedName>
        <fullName evidence="14">Glycoside hydrolase/deacetylase</fullName>
    </recommendedName>
</protein>
<dbReference type="Gene3D" id="3.20.20.370">
    <property type="entry name" value="Glycoside hydrolase/deacetylase"/>
    <property type="match status" value="1"/>
</dbReference>
<evidence type="ECO:0000256" key="4">
    <source>
        <dbReference type="ARBA" id="ARBA00022729"/>
    </source>
</evidence>
<evidence type="ECO:0000256" key="7">
    <source>
        <dbReference type="PROSITE-ProRule" id="PRU00261"/>
    </source>
</evidence>
<dbReference type="InterPro" id="IPR018371">
    <property type="entry name" value="Chitin-binding_1_CS"/>
</dbReference>
<dbReference type="Gene3D" id="3.30.60.10">
    <property type="entry name" value="Endochitinase-like"/>
    <property type="match status" value="1"/>
</dbReference>
<feature type="disulfide bond" evidence="7">
    <location>
        <begin position="56"/>
        <end position="60"/>
    </location>
</feature>
<dbReference type="SUPFAM" id="SSF57016">
    <property type="entry name" value="Plant lectins/antimicrobial peptides"/>
    <property type="match status" value="1"/>
</dbReference>
<evidence type="ECO:0000313" key="12">
    <source>
        <dbReference type="EMBL" id="KAK9766326.1"/>
    </source>
</evidence>
<feature type="signal peptide" evidence="9">
    <location>
        <begin position="1"/>
        <end position="21"/>
    </location>
</feature>
<dbReference type="Pfam" id="PF00187">
    <property type="entry name" value="Chitin_bind_1"/>
    <property type="match status" value="1"/>
</dbReference>
<name>A0ABR2WXX7_9FUNG</name>
<keyword evidence="6" id="KW-0119">Carbohydrate metabolism</keyword>
<comment type="cofactor">
    <cofactor evidence="1">
        <name>Co(2+)</name>
        <dbReference type="ChEBI" id="CHEBI:48828"/>
    </cofactor>
</comment>
<dbReference type="PROSITE" id="PS50941">
    <property type="entry name" value="CHIT_BIND_I_2"/>
    <property type="match status" value="1"/>
</dbReference>
<dbReference type="CDD" id="cd10951">
    <property type="entry name" value="CE4_ClCDA_like"/>
    <property type="match status" value="1"/>
</dbReference>
<keyword evidence="13" id="KW-1185">Reference proteome</keyword>
<dbReference type="PANTHER" id="PTHR46471">
    <property type="entry name" value="CHITIN DEACETYLASE"/>
    <property type="match status" value="1"/>
</dbReference>
<dbReference type="CDD" id="cd00035">
    <property type="entry name" value="ChtBD1"/>
    <property type="match status" value="1"/>
</dbReference>
<keyword evidence="7" id="KW-1015">Disulfide bond</keyword>
<feature type="compositionally biased region" description="Low complexity" evidence="8">
    <location>
        <begin position="75"/>
        <end position="100"/>
    </location>
</feature>
<keyword evidence="5" id="KW-0378">Hydrolase</keyword>
<keyword evidence="2 7" id="KW-0147">Chitin-binding</keyword>
<evidence type="ECO:0000256" key="1">
    <source>
        <dbReference type="ARBA" id="ARBA00001941"/>
    </source>
</evidence>
<dbReference type="Pfam" id="PF01522">
    <property type="entry name" value="Polysacc_deac_1"/>
    <property type="match status" value="1"/>
</dbReference>
<keyword evidence="4 9" id="KW-0732">Signal</keyword>
<dbReference type="Proteomes" id="UP001479436">
    <property type="component" value="Unassembled WGS sequence"/>
</dbReference>
<dbReference type="PROSITE" id="PS51677">
    <property type="entry name" value="NODB"/>
    <property type="match status" value="1"/>
</dbReference>
<dbReference type="InterPro" id="IPR001002">
    <property type="entry name" value="Chitin-bd_1"/>
</dbReference>
<dbReference type="SMART" id="SM00270">
    <property type="entry name" value="ChtBD1"/>
    <property type="match status" value="1"/>
</dbReference>
<evidence type="ECO:0000256" key="6">
    <source>
        <dbReference type="ARBA" id="ARBA00023277"/>
    </source>
</evidence>
<evidence type="ECO:0000256" key="3">
    <source>
        <dbReference type="ARBA" id="ARBA00022723"/>
    </source>
</evidence>
<gene>
    <name evidence="12" type="ORF">K7432_004675</name>
</gene>
<dbReference type="InterPro" id="IPR036861">
    <property type="entry name" value="Endochitinase-like_sf"/>
</dbReference>
<dbReference type="InterPro" id="IPR011330">
    <property type="entry name" value="Glyco_hydro/deAcase_b/a-brl"/>
</dbReference>
<evidence type="ECO:0000313" key="13">
    <source>
        <dbReference type="Proteomes" id="UP001479436"/>
    </source>
</evidence>
<dbReference type="SUPFAM" id="SSF88713">
    <property type="entry name" value="Glycoside hydrolase/deacetylase"/>
    <property type="match status" value="1"/>
</dbReference>
<dbReference type="PROSITE" id="PS00026">
    <property type="entry name" value="CHIT_BIND_I_1"/>
    <property type="match status" value="1"/>
</dbReference>
<evidence type="ECO:0000256" key="2">
    <source>
        <dbReference type="ARBA" id="ARBA00022669"/>
    </source>
</evidence>
<feature type="disulfide bond" evidence="7">
    <location>
        <begin position="24"/>
        <end position="39"/>
    </location>
</feature>
<feature type="domain" description="Chitin-binding type-1" evidence="10">
    <location>
        <begin position="21"/>
        <end position="62"/>
    </location>
</feature>
<dbReference type="EMBL" id="JASJQH010000166">
    <property type="protein sequence ID" value="KAK9766326.1"/>
    <property type="molecule type" value="Genomic_DNA"/>
</dbReference>
<accession>A0ABR2WXX7</accession>
<reference evidence="12 13" key="1">
    <citation type="submission" date="2023-04" db="EMBL/GenBank/DDBJ databases">
        <title>Genome of Basidiobolus ranarum AG-B5.</title>
        <authorList>
            <person name="Stajich J.E."/>
            <person name="Carter-House D."/>
            <person name="Gryganskyi A."/>
        </authorList>
    </citation>
    <scope>NUCLEOTIDE SEQUENCE [LARGE SCALE GENOMIC DNA]</scope>
    <source>
        <strain evidence="12 13">AG-B5</strain>
    </source>
</reference>
<feature type="disulfide bond" evidence="7">
    <location>
        <begin position="33"/>
        <end position="45"/>
    </location>
</feature>
<organism evidence="12 13">
    <name type="scientific">Basidiobolus ranarum</name>
    <dbReference type="NCBI Taxonomy" id="34480"/>
    <lineage>
        <taxon>Eukaryota</taxon>
        <taxon>Fungi</taxon>
        <taxon>Fungi incertae sedis</taxon>
        <taxon>Zoopagomycota</taxon>
        <taxon>Entomophthoromycotina</taxon>
        <taxon>Basidiobolomycetes</taxon>
        <taxon>Basidiobolales</taxon>
        <taxon>Basidiobolaceae</taxon>
        <taxon>Basidiobolus</taxon>
    </lineage>
</organism>
<evidence type="ECO:0000259" key="11">
    <source>
        <dbReference type="PROSITE" id="PS51677"/>
    </source>
</evidence>
<feature type="disulfide bond" evidence="7">
    <location>
        <begin position="38"/>
        <end position="52"/>
    </location>
</feature>
<dbReference type="InterPro" id="IPR002509">
    <property type="entry name" value="NODB_dom"/>
</dbReference>
<evidence type="ECO:0000259" key="10">
    <source>
        <dbReference type="PROSITE" id="PS50941"/>
    </source>
</evidence>
<evidence type="ECO:0000256" key="8">
    <source>
        <dbReference type="SAM" id="MobiDB-lite"/>
    </source>
</evidence>
<evidence type="ECO:0000256" key="9">
    <source>
        <dbReference type="SAM" id="SignalP"/>
    </source>
</evidence>
<comment type="caution">
    <text evidence="12">The sequence shown here is derived from an EMBL/GenBank/DDBJ whole genome shotgun (WGS) entry which is preliminary data.</text>
</comment>